<proteinExistence type="predicted"/>
<evidence type="ECO:0000313" key="3">
    <source>
        <dbReference type="EMBL" id="CAE0502134.1"/>
    </source>
</evidence>
<dbReference type="EMBL" id="HBIP01028464">
    <property type="protein sequence ID" value="CAE0502137.1"/>
    <property type="molecule type" value="Transcribed_RNA"/>
</dbReference>
<evidence type="ECO:0000313" key="2">
    <source>
        <dbReference type="EMBL" id="CAE0502133.1"/>
    </source>
</evidence>
<dbReference type="EMBL" id="HBIP01028468">
    <property type="protein sequence ID" value="CAE0502141.1"/>
    <property type="molecule type" value="Transcribed_RNA"/>
</dbReference>
<evidence type="ECO:0000256" key="1">
    <source>
        <dbReference type="SAM" id="MobiDB-lite"/>
    </source>
</evidence>
<dbReference type="EMBL" id="HBIP01028463">
    <property type="protein sequence ID" value="CAE0502136.1"/>
    <property type="molecule type" value="Transcribed_RNA"/>
</dbReference>
<dbReference type="EMBL" id="HBIP01028461">
    <property type="protein sequence ID" value="CAE0502134.1"/>
    <property type="molecule type" value="Transcribed_RNA"/>
</dbReference>
<evidence type="ECO:0000313" key="6">
    <source>
        <dbReference type="EMBL" id="CAE0502140.1"/>
    </source>
</evidence>
<dbReference type="EMBL" id="HBIP01028467">
    <property type="protein sequence ID" value="CAE0502140.1"/>
    <property type="molecule type" value="Transcribed_RNA"/>
</dbReference>
<dbReference type="EMBL" id="HBIP01028460">
    <property type="protein sequence ID" value="CAE0502133.1"/>
    <property type="molecule type" value="Transcribed_RNA"/>
</dbReference>
<organism evidence="6">
    <name type="scientific">Dunaliella tertiolecta</name>
    <name type="common">Green alga</name>
    <dbReference type="NCBI Taxonomy" id="3047"/>
    <lineage>
        <taxon>Eukaryota</taxon>
        <taxon>Viridiplantae</taxon>
        <taxon>Chlorophyta</taxon>
        <taxon>core chlorophytes</taxon>
        <taxon>Chlorophyceae</taxon>
        <taxon>CS clade</taxon>
        <taxon>Chlamydomonadales</taxon>
        <taxon>Dunaliellaceae</taxon>
        <taxon>Dunaliella</taxon>
    </lineage>
</organism>
<name>A0A6S8NET6_DUNTE</name>
<evidence type="ECO:0000313" key="7">
    <source>
        <dbReference type="EMBL" id="CAE0502141.1"/>
    </source>
</evidence>
<feature type="region of interest" description="Disordered" evidence="1">
    <location>
        <begin position="65"/>
        <end position="102"/>
    </location>
</feature>
<protein>
    <submittedName>
        <fullName evidence="6">Uncharacterized protein</fullName>
    </submittedName>
</protein>
<reference evidence="6" key="1">
    <citation type="submission" date="2021-01" db="EMBL/GenBank/DDBJ databases">
        <authorList>
            <person name="Corre E."/>
            <person name="Pelletier E."/>
            <person name="Niang G."/>
            <person name="Scheremetjew M."/>
            <person name="Finn R."/>
            <person name="Kale V."/>
            <person name="Holt S."/>
            <person name="Cochrane G."/>
            <person name="Meng A."/>
            <person name="Brown T."/>
            <person name="Cohen L."/>
        </authorList>
    </citation>
    <scope>NUCLEOTIDE SEQUENCE</scope>
    <source>
        <strain evidence="6">CCMP1320</strain>
    </source>
</reference>
<accession>A0A6S8NET6</accession>
<sequence>MGSASPSPGLLAVMTPEAWHGYLLKHGSDNITAMLKRPPTDFDEDMQLEYATVLISWLSYEGALPRQPTPRQRKRANAKKKKKQQPPIQVGEGAWGGARAEPQNKLQLEDYGAFPKLVEQETREELCPPVPLTPVKDECALADTIRSKLDDTLSELKAWRLENEKMRHTHPL</sequence>
<gene>
    <name evidence="2" type="ORF">DTER00134_LOCUS17206</name>
    <name evidence="3" type="ORF">DTER00134_LOCUS17207</name>
    <name evidence="4" type="ORF">DTER00134_LOCUS17209</name>
    <name evidence="5" type="ORF">DTER00134_LOCUS17210</name>
    <name evidence="6" type="ORF">DTER00134_LOCUS17213</name>
    <name evidence="7" type="ORF">DTER00134_LOCUS17214</name>
</gene>
<evidence type="ECO:0000313" key="5">
    <source>
        <dbReference type="EMBL" id="CAE0502137.1"/>
    </source>
</evidence>
<dbReference type="AlphaFoldDB" id="A0A6S8NET6"/>
<evidence type="ECO:0000313" key="4">
    <source>
        <dbReference type="EMBL" id="CAE0502136.1"/>
    </source>
</evidence>
<feature type="compositionally biased region" description="Basic residues" evidence="1">
    <location>
        <begin position="71"/>
        <end position="84"/>
    </location>
</feature>